<dbReference type="EC" id="4.1.2.50" evidence="4"/>
<keyword evidence="6" id="KW-0479">Metal-binding</keyword>
<dbReference type="STRING" id="229919.GCA_001050195_01894"/>
<sequence length="125" mass="14831">MYHVAVMRDFMARHYLIGGDWGPENQEHTHHYRIEVELWGKELNEHQYLVDIIAVEDHLATLLSYYRDRVLNELPEFSGVNPSLETFARVLCQSFDRAFQEKNITAVTVRLWENEYARAGYTVER</sequence>
<dbReference type="PANTHER" id="PTHR12589:SF7">
    <property type="entry name" value="6-PYRUVOYL TETRAHYDROBIOPTERIN SYNTHASE"/>
    <property type="match status" value="1"/>
</dbReference>
<evidence type="ECO:0000256" key="4">
    <source>
        <dbReference type="ARBA" id="ARBA00012982"/>
    </source>
</evidence>
<evidence type="ECO:0000313" key="12">
    <source>
        <dbReference type="Proteomes" id="UP000264141"/>
    </source>
</evidence>
<evidence type="ECO:0000256" key="1">
    <source>
        <dbReference type="ARBA" id="ARBA00001947"/>
    </source>
</evidence>
<evidence type="ECO:0000313" key="11">
    <source>
        <dbReference type="EMBL" id="HCE18094.1"/>
    </source>
</evidence>
<evidence type="ECO:0000256" key="5">
    <source>
        <dbReference type="ARBA" id="ARBA00018141"/>
    </source>
</evidence>
<dbReference type="PANTHER" id="PTHR12589">
    <property type="entry name" value="PYRUVOYL TETRAHYDROBIOPTERIN SYNTHASE"/>
    <property type="match status" value="1"/>
</dbReference>
<dbReference type="GO" id="GO:0046872">
    <property type="term" value="F:metal ion binding"/>
    <property type="evidence" value="ECO:0007669"/>
    <property type="project" value="UniProtKB-KW"/>
</dbReference>
<proteinExistence type="inferred from homology"/>
<dbReference type="InterPro" id="IPR007115">
    <property type="entry name" value="6-PTP_synth/QueD"/>
</dbReference>
<evidence type="ECO:0000256" key="7">
    <source>
        <dbReference type="ARBA" id="ARBA00022833"/>
    </source>
</evidence>
<dbReference type="UniPathway" id="UPA00391"/>
<dbReference type="Gene3D" id="3.30.479.10">
    <property type="entry name" value="6-pyruvoyl tetrahydropterin synthase/QueD"/>
    <property type="match status" value="1"/>
</dbReference>
<evidence type="ECO:0000256" key="9">
    <source>
        <dbReference type="ARBA" id="ARBA00031449"/>
    </source>
</evidence>
<accession>A0A3D1JI34</accession>
<dbReference type="EMBL" id="DPBP01000037">
    <property type="protein sequence ID" value="HCE18094.1"/>
    <property type="molecule type" value="Genomic_DNA"/>
</dbReference>
<dbReference type="AlphaFoldDB" id="A0A3D1JI34"/>
<evidence type="ECO:0000256" key="6">
    <source>
        <dbReference type="ARBA" id="ARBA00022723"/>
    </source>
</evidence>
<dbReference type="GO" id="GO:0070497">
    <property type="term" value="F:6-carboxytetrahydropterin synthase activity"/>
    <property type="evidence" value="ECO:0007669"/>
    <property type="project" value="UniProtKB-EC"/>
</dbReference>
<keyword evidence="8" id="KW-0456">Lyase</keyword>
<comment type="cofactor">
    <cofactor evidence="1">
        <name>Zn(2+)</name>
        <dbReference type="ChEBI" id="CHEBI:29105"/>
    </cofactor>
</comment>
<name>A0A3D1JI34_9CHLR</name>
<dbReference type="InterPro" id="IPR038418">
    <property type="entry name" value="6-PTP_synth/QueD_sf"/>
</dbReference>
<comment type="caution">
    <text evidence="11">The sequence shown here is derived from an EMBL/GenBank/DDBJ whole genome shotgun (WGS) entry which is preliminary data.</text>
</comment>
<dbReference type="OrthoDB" id="9804698at2"/>
<gene>
    <name evidence="11" type="ORF">DEQ80_09565</name>
</gene>
<organism evidence="11 12">
    <name type="scientific">Anaerolinea thermolimosa</name>
    <dbReference type="NCBI Taxonomy" id="229919"/>
    <lineage>
        <taxon>Bacteria</taxon>
        <taxon>Bacillati</taxon>
        <taxon>Chloroflexota</taxon>
        <taxon>Anaerolineae</taxon>
        <taxon>Anaerolineales</taxon>
        <taxon>Anaerolineaceae</taxon>
        <taxon>Anaerolinea</taxon>
    </lineage>
</organism>
<comment type="catalytic activity">
    <reaction evidence="10">
        <text>7,8-dihydroneopterin 3'-triphosphate + H2O = 6-carboxy-5,6,7,8-tetrahydropterin + triphosphate + acetaldehyde + 2 H(+)</text>
        <dbReference type="Rhea" id="RHEA:27966"/>
        <dbReference type="ChEBI" id="CHEBI:15343"/>
        <dbReference type="ChEBI" id="CHEBI:15377"/>
        <dbReference type="ChEBI" id="CHEBI:15378"/>
        <dbReference type="ChEBI" id="CHEBI:18036"/>
        <dbReference type="ChEBI" id="CHEBI:58462"/>
        <dbReference type="ChEBI" id="CHEBI:61032"/>
        <dbReference type="EC" id="4.1.2.50"/>
    </reaction>
</comment>
<evidence type="ECO:0000256" key="3">
    <source>
        <dbReference type="ARBA" id="ARBA00008900"/>
    </source>
</evidence>
<reference evidence="11 12" key="1">
    <citation type="journal article" date="2018" name="Nat. Biotechnol.">
        <title>A standardized bacterial taxonomy based on genome phylogeny substantially revises the tree of life.</title>
        <authorList>
            <person name="Parks D.H."/>
            <person name="Chuvochina M."/>
            <person name="Waite D.W."/>
            <person name="Rinke C."/>
            <person name="Skarshewski A."/>
            <person name="Chaumeil P.A."/>
            <person name="Hugenholtz P."/>
        </authorList>
    </citation>
    <scope>NUCLEOTIDE SEQUENCE [LARGE SCALE GENOMIC DNA]</scope>
    <source>
        <strain evidence="11">UBA8781</strain>
    </source>
</reference>
<dbReference type="SUPFAM" id="SSF55620">
    <property type="entry name" value="Tetrahydrobiopterin biosynthesis enzymes-like"/>
    <property type="match status" value="1"/>
</dbReference>
<evidence type="ECO:0000256" key="8">
    <source>
        <dbReference type="ARBA" id="ARBA00023239"/>
    </source>
</evidence>
<keyword evidence="7" id="KW-0862">Zinc</keyword>
<evidence type="ECO:0000256" key="2">
    <source>
        <dbReference type="ARBA" id="ARBA00005061"/>
    </source>
</evidence>
<protein>
    <recommendedName>
        <fullName evidence="5">6-carboxy-5,6,7,8-tetrahydropterin synthase</fullName>
        <ecNumber evidence="4">4.1.2.50</ecNumber>
    </recommendedName>
    <alternativeName>
        <fullName evidence="9">Queuosine biosynthesis protein QueD</fullName>
    </alternativeName>
</protein>
<dbReference type="Proteomes" id="UP000264141">
    <property type="component" value="Unassembled WGS sequence"/>
</dbReference>
<comment type="pathway">
    <text evidence="2">Purine metabolism; 7-cyano-7-deazaguanine biosynthesis.</text>
</comment>
<dbReference type="Pfam" id="PF01242">
    <property type="entry name" value="PTPS"/>
    <property type="match status" value="1"/>
</dbReference>
<evidence type="ECO:0000256" key="10">
    <source>
        <dbReference type="ARBA" id="ARBA00048807"/>
    </source>
</evidence>
<comment type="similarity">
    <text evidence="3">Belongs to the PTPS family. QueD subfamily.</text>
</comment>